<protein>
    <submittedName>
        <fullName evidence="2">MBL fold metallo-hydrolase</fullName>
    </submittedName>
</protein>
<reference evidence="2 3" key="1">
    <citation type="journal article" date="2019" name="Int. J. Syst. Evol. Microbiol.">
        <title>The Global Catalogue of Microorganisms (GCM) 10K type strain sequencing project: providing services to taxonomists for standard genome sequencing and annotation.</title>
        <authorList>
            <consortium name="The Broad Institute Genomics Platform"/>
            <consortium name="The Broad Institute Genome Sequencing Center for Infectious Disease"/>
            <person name="Wu L."/>
            <person name="Ma J."/>
        </authorList>
    </citation>
    <scope>NUCLEOTIDE SEQUENCE [LARGE SCALE GENOMIC DNA]</scope>
    <source>
        <strain evidence="2 3">DT92</strain>
    </source>
</reference>
<evidence type="ECO:0000313" key="3">
    <source>
        <dbReference type="Proteomes" id="UP001596368"/>
    </source>
</evidence>
<dbReference type="InterPro" id="IPR036866">
    <property type="entry name" value="RibonucZ/Hydroxyglut_hydro"/>
</dbReference>
<dbReference type="AlphaFoldDB" id="A0ABD5XWD2"/>
<dbReference type="EMBL" id="JBHSZG010000008">
    <property type="protein sequence ID" value="MFC7138020.1"/>
    <property type="molecule type" value="Genomic_DNA"/>
</dbReference>
<evidence type="ECO:0000259" key="1">
    <source>
        <dbReference type="SMART" id="SM00849"/>
    </source>
</evidence>
<proteinExistence type="predicted"/>
<dbReference type="Pfam" id="PF00753">
    <property type="entry name" value="Lactamase_B"/>
    <property type="match status" value="1"/>
</dbReference>
<dbReference type="PANTHER" id="PTHR42951">
    <property type="entry name" value="METALLO-BETA-LACTAMASE DOMAIN-CONTAINING"/>
    <property type="match status" value="1"/>
</dbReference>
<organism evidence="2 3">
    <name type="scientific">Halobaculum litoreum</name>
    <dbReference type="NCBI Taxonomy" id="3031998"/>
    <lineage>
        <taxon>Archaea</taxon>
        <taxon>Methanobacteriati</taxon>
        <taxon>Methanobacteriota</taxon>
        <taxon>Stenosarchaea group</taxon>
        <taxon>Halobacteria</taxon>
        <taxon>Halobacteriales</taxon>
        <taxon>Haloferacaceae</taxon>
        <taxon>Halobaculum</taxon>
    </lineage>
</organism>
<dbReference type="InterPro" id="IPR050855">
    <property type="entry name" value="NDM-1-like"/>
</dbReference>
<dbReference type="Gene3D" id="3.60.15.10">
    <property type="entry name" value="Ribonuclease Z/Hydroxyacylglutathione hydrolase-like"/>
    <property type="match status" value="1"/>
</dbReference>
<gene>
    <name evidence="2" type="ORF">ACFQRB_19280</name>
</gene>
<feature type="domain" description="Metallo-beta-lactamase" evidence="1">
    <location>
        <begin position="17"/>
        <end position="201"/>
    </location>
</feature>
<keyword evidence="3" id="KW-1185">Reference proteome</keyword>
<accession>A0ABD5XWD2</accession>
<evidence type="ECO:0000313" key="2">
    <source>
        <dbReference type="EMBL" id="MFC7138020.1"/>
    </source>
</evidence>
<dbReference type="InterPro" id="IPR001279">
    <property type="entry name" value="Metallo-B-lactamas"/>
</dbReference>
<dbReference type="SUPFAM" id="SSF56281">
    <property type="entry name" value="Metallo-hydrolase/oxidoreductase"/>
    <property type="match status" value="1"/>
</dbReference>
<sequence length="220" mass="23996">MKRVAEGVHSLGGIRDGINAYLVEDVLVDARTKWAAGTLLRALEGHEVRAHALTHVHPDHQGASAAVCEALDLPYWVPEPEVETAESGAVYDSMPRSAVGWLQQRLWVGAGHAVDRGLCGGEEVAGFEVIETPGHSEGHVSFWREADGTLVLGDVLVNMDLLTTRPGLHEPPGLFTSDRRRNRESARRVADLEPETVLFGHGPPLYDGDRFIEFVAELGR</sequence>
<dbReference type="Proteomes" id="UP001596368">
    <property type="component" value="Unassembled WGS sequence"/>
</dbReference>
<dbReference type="SMART" id="SM00849">
    <property type="entry name" value="Lactamase_B"/>
    <property type="match status" value="1"/>
</dbReference>
<dbReference type="PANTHER" id="PTHR42951:SF17">
    <property type="entry name" value="METALLO-BETA-LACTAMASE DOMAIN-CONTAINING PROTEIN"/>
    <property type="match status" value="1"/>
</dbReference>
<name>A0ABD5XWD2_9EURY</name>
<comment type="caution">
    <text evidence="2">The sequence shown here is derived from an EMBL/GenBank/DDBJ whole genome shotgun (WGS) entry which is preliminary data.</text>
</comment>